<reference evidence="3" key="1">
    <citation type="journal article" date="2020" name="Stud. Mycol.">
        <title>101 Dothideomycetes genomes: A test case for predicting lifestyles and emergence of pathogens.</title>
        <authorList>
            <person name="Haridas S."/>
            <person name="Albert R."/>
            <person name="Binder M."/>
            <person name="Bloem J."/>
            <person name="LaButti K."/>
            <person name="Salamov A."/>
            <person name="Andreopoulos B."/>
            <person name="Baker S."/>
            <person name="Barry K."/>
            <person name="Bills G."/>
            <person name="Bluhm B."/>
            <person name="Cannon C."/>
            <person name="Castanera R."/>
            <person name="Culley D."/>
            <person name="Daum C."/>
            <person name="Ezra D."/>
            <person name="Gonzalez J."/>
            <person name="Henrissat B."/>
            <person name="Kuo A."/>
            <person name="Liang C."/>
            <person name="Lipzen A."/>
            <person name="Lutzoni F."/>
            <person name="Magnuson J."/>
            <person name="Mondo S."/>
            <person name="Nolan M."/>
            <person name="Ohm R."/>
            <person name="Pangilinan J."/>
            <person name="Park H.-J."/>
            <person name="Ramirez L."/>
            <person name="Alfaro M."/>
            <person name="Sun H."/>
            <person name="Tritt A."/>
            <person name="Yoshinaga Y."/>
            <person name="Zwiers L.-H."/>
            <person name="Turgeon B."/>
            <person name="Goodwin S."/>
            <person name="Spatafora J."/>
            <person name="Crous P."/>
            <person name="Grigoriev I."/>
        </authorList>
    </citation>
    <scope>NUCLEOTIDE SEQUENCE [LARGE SCALE GENOMIC DNA]</scope>
    <source>
        <strain evidence="3">CBS 304.66</strain>
    </source>
</reference>
<protein>
    <submittedName>
        <fullName evidence="2">Uncharacterized protein</fullName>
    </submittedName>
</protein>
<dbReference type="AlphaFoldDB" id="A0A9P4N5L5"/>
<keyword evidence="1" id="KW-0472">Membrane</keyword>
<keyword evidence="1" id="KW-0812">Transmembrane</keyword>
<accession>A0A9P4N5L5</accession>
<feature type="transmembrane region" description="Helical" evidence="1">
    <location>
        <begin position="86"/>
        <end position="104"/>
    </location>
</feature>
<dbReference type="Proteomes" id="UP000800093">
    <property type="component" value="Unassembled WGS sequence"/>
</dbReference>
<keyword evidence="1" id="KW-1133">Transmembrane helix</keyword>
<proteinExistence type="predicted"/>
<organism evidence="2 3">
    <name type="scientific">Lojkania enalia</name>
    <dbReference type="NCBI Taxonomy" id="147567"/>
    <lineage>
        <taxon>Eukaryota</taxon>
        <taxon>Fungi</taxon>
        <taxon>Dikarya</taxon>
        <taxon>Ascomycota</taxon>
        <taxon>Pezizomycotina</taxon>
        <taxon>Dothideomycetes</taxon>
        <taxon>Pleosporomycetidae</taxon>
        <taxon>Pleosporales</taxon>
        <taxon>Pleosporales incertae sedis</taxon>
        <taxon>Lojkania</taxon>
    </lineage>
</organism>
<dbReference type="OrthoDB" id="434972at2759"/>
<gene>
    <name evidence="2" type="ORF">CC78DRAFT_457820</name>
</gene>
<evidence type="ECO:0000313" key="3">
    <source>
        <dbReference type="Proteomes" id="UP000800093"/>
    </source>
</evidence>
<keyword evidence="3" id="KW-1185">Reference proteome</keyword>
<name>A0A9P4N5L5_9PLEO</name>
<dbReference type="EMBL" id="ML986593">
    <property type="protein sequence ID" value="KAF2267222.1"/>
    <property type="molecule type" value="Genomic_DNA"/>
</dbReference>
<feature type="non-terminal residue" evidence="2">
    <location>
        <position position="1"/>
    </location>
</feature>
<comment type="caution">
    <text evidence="2">The sequence shown here is derived from an EMBL/GenBank/DDBJ whole genome shotgun (WGS) entry which is preliminary data.</text>
</comment>
<sequence length="107" mass="12212">IIAAVVFSTAKTQDMRDQEGYYMRGRKLLPLTIGDRGSNNRLIFILSATLEVRQRARIIFGAFCGEVAVRMVILRSMEANNRIFHIWNAWMALLYTLLLLATVGQNH</sequence>
<evidence type="ECO:0000256" key="1">
    <source>
        <dbReference type="SAM" id="Phobius"/>
    </source>
</evidence>
<evidence type="ECO:0000313" key="2">
    <source>
        <dbReference type="EMBL" id="KAF2267222.1"/>
    </source>
</evidence>